<gene>
    <name evidence="6" type="ordered locus">Celal_4115</name>
</gene>
<dbReference type="Proteomes" id="UP000008634">
    <property type="component" value="Chromosome"/>
</dbReference>
<name>E6XEM9_CELAD</name>
<evidence type="ECO:0000313" key="6">
    <source>
        <dbReference type="EMBL" id="ADV51357.1"/>
    </source>
</evidence>
<dbReference type="eggNOG" id="COG3023">
    <property type="taxonomic scope" value="Bacteria"/>
</dbReference>
<dbReference type="RefSeq" id="WP_013552805.1">
    <property type="nucleotide sequence ID" value="NC_014934.1"/>
</dbReference>
<evidence type="ECO:0000256" key="3">
    <source>
        <dbReference type="ARBA" id="ARBA00022801"/>
    </source>
</evidence>
<dbReference type="CDD" id="cd06583">
    <property type="entry name" value="PGRP"/>
    <property type="match status" value="1"/>
</dbReference>
<proteinExistence type="predicted"/>
<evidence type="ECO:0000256" key="4">
    <source>
        <dbReference type="ARBA" id="ARBA00023316"/>
    </source>
</evidence>
<dbReference type="HOGENOM" id="CLU_101772_0_0_10"/>
<keyword evidence="7" id="KW-1185">Reference proteome</keyword>
<evidence type="ECO:0000256" key="2">
    <source>
        <dbReference type="ARBA" id="ARBA00011901"/>
    </source>
</evidence>
<dbReference type="InterPro" id="IPR002502">
    <property type="entry name" value="Amidase_domain"/>
</dbReference>
<evidence type="ECO:0000313" key="7">
    <source>
        <dbReference type="Proteomes" id="UP000008634"/>
    </source>
</evidence>
<dbReference type="STRING" id="688270.Celal_4115"/>
<dbReference type="InterPro" id="IPR051206">
    <property type="entry name" value="NAMLAA_amidase_2"/>
</dbReference>
<dbReference type="PROSITE" id="PS51257">
    <property type="entry name" value="PROKAR_LIPOPROTEIN"/>
    <property type="match status" value="1"/>
</dbReference>
<dbReference type="GO" id="GO:0008745">
    <property type="term" value="F:N-acetylmuramoyl-L-alanine amidase activity"/>
    <property type="evidence" value="ECO:0007669"/>
    <property type="project" value="UniProtKB-EC"/>
</dbReference>
<evidence type="ECO:0000256" key="1">
    <source>
        <dbReference type="ARBA" id="ARBA00001561"/>
    </source>
</evidence>
<evidence type="ECO:0000259" key="5">
    <source>
        <dbReference type="SMART" id="SM00644"/>
    </source>
</evidence>
<dbReference type="PANTHER" id="PTHR30417:SF1">
    <property type="entry name" value="N-ACETYLMURAMOYL-L-ALANINE AMIDASE AMID"/>
    <property type="match status" value="1"/>
</dbReference>
<dbReference type="Pfam" id="PF01510">
    <property type="entry name" value="Amidase_2"/>
    <property type="match status" value="1"/>
</dbReference>
<dbReference type="GO" id="GO:0009253">
    <property type="term" value="P:peptidoglycan catabolic process"/>
    <property type="evidence" value="ECO:0007669"/>
    <property type="project" value="InterPro"/>
</dbReference>
<dbReference type="OrthoDB" id="9794842at2"/>
<dbReference type="InterPro" id="IPR036505">
    <property type="entry name" value="Amidase/PGRP_sf"/>
</dbReference>
<dbReference type="Gene3D" id="3.40.80.10">
    <property type="entry name" value="Peptidoglycan recognition protein-like"/>
    <property type="match status" value="1"/>
</dbReference>
<reference evidence="6 7" key="1">
    <citation type="journal article" date="2010" name="Stand. Genomic Sci.">
        <title>Complete genome sequence of Cellulophaga algicola type strain (IC166).</title>
        <authorList>
            <person name="Abt B."/>
            <person name="Lu M."/>
            <person name="Misra M."/>
            <person name="Han C."/>
            <person name="Nolan M."/>
            <person name="Lucas S."/>
            <person name="Hammon N."/>
            <person name="Deshpande S."/>
            <person name="Cheng J.F."/>
            <person name="Tapia R."/>
            <person name="Goodwin L."/>
            <person name="Pitluck S."/>
            <person name="Liolios K."/>
            <person name="Pagani I."/>
            <person name="Ivanova N."/>
            <person name="Mavromatis K."/>
            <person name="Ovchinikova G."/>
            <person name="Pati A."/>
            <person name="Chen A."/>
            <person name="Palaniappan K."/>
            <person name="Land M."/>
            <person name="Hauser L."/>
            <person name="Chang Y.J."/>
            <person name="Jeffries C.D."/>
            <person name="Detter J.C."/>
            <person name="Brambilla E."/>
            <person name="Rohde M."/>
            <person name="Tindall B.J."/>
            <person name="Goker M."/>
            <person name="Woyke T."/>
            <person name="Bristow J."/>
            <person name="Eisen J.A."/>
            <person name="Markowitz V."/>
            <person name="Hugenholtz P."/>
            <person name="Kyrpides N.C."/>
            <person name="Klenk H.P."/>
            <person name="Lapidus A."/>
        </authorList>
    </citation>
    <scope>NUCLEOTIDE SEQUENCE [LARGE SCALE GENOMIC DNA]</scope>
    <source>
        <strain evidence="7">DSM 14237 / IC166 / ACAM 630</strain>
    </source>
</reference>
<dbReference type="GO" id="GO:0009254">
    <property type="term" value="P:peptidoglycan turnover"/>
    <property type="evidence" value="ECO:0007669"/>
    <property type="project" value="TreeGrafter"/>
</dbReference>
<dbReference type="EC" id="3.5.1.28" evidence="2"/>
<sequence length="223" mass="26034">MKKYLLYIVLFFTVVSCAIKRTIVEKPILFDAEREQLTLEYMKDRYGIETPTSTIAPKMVVLHWTVIPTLEGSYKAFYDAKLPNWRPDLENVSGLNVSSQFLVDQDGTIYQLLPETTMARHVIGLNHCAIGVENVGGAEDMPLTRKQLKSNIWLVKYLKEKYDIDYVIGHYEYTNFEDHELWLEKDASYRTAKSDPGERFMRKVRRATRKLEFKSVPKKINKK</sequence>
<dbReference type="GO" id="GO:0071555">
    <property type="term" value="P:cell wall organization"/>
    <property type="evidence" value="ECO:0007669"/>
    <property type="project" value="UniProtKB-KW"/>
</dbReference>
<feature type="domain" description="N-acetylmuramoyl-L-alanine amidase" evidence="5">
    <location>
        <begin position="46"/>
        <end position="197"/>
    </location>
</feature>
<dbReference type="SUPFAM" id="SSF55846">
    <property type="entry name" value="N-acetylmuramoyl-L-alanine amidase-like"/>
    <property type="match status" value="1"/>
</dbReference>
<dbReference type="EMBL" id="CP002453">
    <property type="protein sequence ID" value="ADV51357.1"/>
    <property type="molecule type" value="Genomic_DNA"/>
</dbReference>
<dbReference type="PANTHER" id="PTHR30417">
    <property type="entry name" value="N-ACETYLMURAMOYL-L-ALANINE AMIDASE AMID"/>
    <property type="match status" value="1"/>
</dbReference>
<keyword evidence="3" id="KW-0378">Hydrolase</keyword>
<dbReference type="SMART" id="SM00644">
    <property type="entry name" value="Ami_2"/>
    <property type="match status" value="1"/>
</dbReference>
<keyword evidence="4" id="KW-0961">Cell wall biogenesis/degradation</keyword>
<protein>
    <recommendedName>
        <fullName evidence="2">N-acetylmuramoyl-L-alanine amidase</fullName>
        <ecNumber evidence="2">3.5.1.28</ecNumber>
    </recommendedName>
</protein>
<accession>E6XEM9</accession>
<comment type="catalytic activity">
    <reaction evidence="1">
        <text>Hydrolyzes the link between N-acetylmuramoyl residues and L-amino acid residues in certain cell-wall glycopeptides.</text>
        <dbReference type="EC" id="3.5.1.28"/>
    </reaction>
</comment>
<dbReference type="AlphaFoldDB" id="E6XEM9"/>
<organism evidence="6 7">
    <name type="scientific">Cellulophaga algicola (strain DSM 14237 / IC166 / ACAM 630)</name>
    <dbReference type="NCBI Taxonomy" id="688270"/>
    <lineage>
        <taxon>Bacteria</taxon>
        <taxon>Pseudomonadati</taxon>
        <taxon>Bacteroidota</taxon>
        <taxon>Flavobacteriia</taxon>
        <taxon>Flavobacteriales</taxon>
        <taxon>Flavobacteriaceae</taxon>
        <taxon>Cellulophaga</taxon>
    </lineage>
</organism>
<dbReference type="KEGG" id="cao:Celal_4115"/>